<feature type="transmembrane region" description="Helical" evidence="1">
    <location>
        <begin position="256"/>
        <end position="276"/>
    </location>
</feature>
<evidence type="ECO:0000313" key="3">
    <source>
        <dbReference type="Proteomes" id="UP000199181"/>
    </source>
</evidence>
<gene>
    <name evidence="2" type="ORF">SAMN05443639_11834</name>
</gene>
<feature type="transmembrane region" description="Helical" evidence="1">
    <location>
        <begin position="62"/>
        <end position="80"/>
    </location>
</feature>
<name>A0A1I0L5P1_9BACT</name>
<accession>A0A1I0L5P1</accession>
<proteinExistence type="predicted"/>
<reference evidence="3" key="1">
    <citation type="submission" date="2016-10" db="EMBL/GenBank/DDBJ databases">
        <authorList>
            <person name="Varghese N."/>
            <person name="Submissions S."/>
        </authorList>
    </citation>
    <scope>NUCLEOTIDE SEQUENCE [LARGE SCALE GENOMIC DNA]</scope>
    <source>
        <strain evidence="3">DSM 16858</strain>
    </source>
</reference>
<feature type="transmembrane region" description="Helical" evidence="1">
    <location>
        <begin position="31"/>
        <end position="50"/>
    </location>
</feature>
<dbReference type="EMBL" id="FOIJ01000018">
    <property type="protein sequence ID" value="SEU34013.1"/>
    <property type="molecule type" value="Genomic_DNA"/>
</dbReference>
<evidence type="ECO:0000313" key="2">
    <source>
        <dbReference type="EMBL" id="SEU34013.1"/>
    </source>
</evidence>
<dbReference type="AlphaFoldDB" id="A0A1I0L5P1"/>
<keyword evidence="3" id="KW-1185">Reference proteome</keyword>
<feature type="transmembrane region" description="Helical" evidence="1">
    <location>
        <begin position="232"/>
        <end position="250"/>
    </location>
</feature>
<keyword evidence="1" id="KW-0812">Transmembrane</keyword>
<dbReference type="RefSeq" id="WP_245767829.1">
    <property type="nucleotide sequence ID" value="NZ_FOIJ01000018.1"/>
</dbReference>
<organism evidence="2 3">
    <name type="scientific">Stigmatella erecta</name>
    <dbReference type="NCBI Taxonomy" id="83460"/>
    <lineage>
        <taxon>Bacteria</taxon>
        <taxon>Pseudomonadati</taxon>
        <taxon>Myxococcota</taxon>
        <taxon>Myxococcia</taxon>
        <taxon>Myxococcales</taxon>
        <taxon>Cystobacterineae</taxon>
        <taxon>Archangiaceae</taxon>
        <taxon>Stigmatella</taxon>
    </lineage>
</organism>
<keyword evidence="1" id="KW-0472">Membrane</keyword>
<evidence type="ECO:0008006" key="4">
    <source>
        <dbReference type="Google" id="ProtNLM"/>
    </source>
</evidence>
<evidence type="ECO:0000256" key="1">
    <source>
        <dbReference type="SAM" id="Phobius"/>
    </source>
</evidence>
<keyword evidence="1" id="KW-1133">Transmembrane helix</keyword>
<sequence>MRLHVLLFLLAPVPAILLGMAVAGPAHTRAFLPNVLALLLGGACVGLWRLGSPLRRDLRLRVMACAAFAAITATLAFPGLDGVHRWLPLGPLRLNASAAFLPWLLAGMSASQAGVRRLCTVLAVLAQGVHWLQPDAAQAAALAGGTLILMGPGAPWPGKPLRMAVVGWMGGLAVGTWARADPLAPVAHVERILFLAADRGPLWLGATGAVGALLLGAFLLTARASTPARARVVLAFGTAFALTLGATFLGNFPVPLMGAGAGPVLGWYAFAAVLALPERPAGEDTADAG</sequence>
<feature type="transmembrane region" description="Helical" evidence="1">
    <location>
        <begin position="200"/>
        <end position="220"/>
    </location>
</feature>
<dbReference type="Proteomes" id="UP000199181">
    <property type="component" value="Unassembled WGS sequence"/>
</dbReference>
<protein>
    <recommendedName>
        <fullName evidence="4">Cell wall polymerase</fullName>
    </recommendedName>
</protein>